<accession>A0AAD3HD96</accession>
<dbReference type="EMBL" id="BLLK01000062">
    <property type="protein sequence ID" value="GFH58969.1"/>
    <property type="molecule type" value="Genomic_DNA"/>
</dbReference>
<evidence type="ECO:0000313" key="3">
    <source>
        <dbReference type="EMBL" id="GFH58969.1"/>
    </source>
</evidence>
<name>A0AAD3HD96_9STRA</name>
<keyword evidence="1" id="KW-1133">Transmembrane helix</keyword>
<keyword evidence="2" id="KW-0732">Signal</keyword>
<feature type="chain" id="PRO_5041973563" evidence="2">
    <location>
        <begin position="26"/>
        <end position="228"/>
    </location>
</feature>
<feature type="transmembrane region" description="Helical" evidence="1">
    <location>
        <begin position="194"/>
        <end position="223"/>
    </location>
</feature>
<organism evidence="3 4">
    <name type="scientific">Chaetoceros tenuissimus</name>
    <dbReference type="NCBI Taxonomy" id="426638"/>
    <lineage>
        <taxon>Eukaryota</taxon>
        <taxon>Sar</taxon>
        <taxon>Stramenopiles</taxon>
        <taxon>Ochrophyta</taxon>
        <taxon>Bacillariophyta</taxon>
        <taxon>Coscinodiscophyceae</taxon>
        <taxon>Chaetocerotophycidae</taxon>
        <taxon>Chaetocerotales</taxon>
        <taxon>Chaetocerotaceae</taxon>
        <taxon>Chaetoceros</taxon>
    </lineage>
</organism>
<evidence type="ECO:0000256" key="2">
    <source>
        <dbReference type="SAM" id="SignalP"/>
    </source>
</evidence>
<evidence type="ECO:0000256" key="1">
    <source>
        <dbReference type="SAM" id="Phobius"/>
    </source>
</evidence>
<feature type="transmembrane region" description="Helical" evidence="1">
    <location>
        <begin position="109"/>
        <end position="131"/>
    </location>
</feature>
<comment type="caution">
    <text evidence="3">The sequence shown here is derived from an EMBL/GenBank/DDBJ whole genome shotgun (WGS) entry which is preliminary data.</text>
</comment>
<keyword evidence="1" id="KW-0812">Transmembrane</keyword>
<evidence type="ECO:0000313" key="4">
    <source>
        <dbReference type="Proteomes" id="UP001054902"/>
    </source>
</evidence>
<feature type="signal peptide" evidence="2">
    <location>
        <begin position="1"/>
        <end position="25"/>
    </location>
</feature>
<keyword evidence="4" id="KW-1185">Reference proteome</keyword>
<dbReference type="PANTHER" id="PTHR34370">
    <property type="entry name" value="OS04G0600100 PROTEIN"/>
    <property type="match status" value="1"/>
</dbReference>
<gene>
    <name evidence="3" type="ORF">CTEN210_15445</name>
</gene>
<reference evidence="3 4" key="1">
    <citation type="journal article" date="2021" name="Sci. Rep.">
        <title>The genome of the diatom Chaetoceros tenuissimus carries an ancient integrated fragment of an extant virus.</title>
        <authorList>
            <person name="Hongo Y."/>
            <person name="Kimura K."/>
            <person name="Takaki Y."/>
            <person name="Yoshida Y."/>
            <person name="Baba S."/>
            <person name="Kobayashi G."/>
            <person name="Nagasaki K."/>
            <person name="Hano T."/>
            <person name="Tomaru Y."/>
        </authorList>
    </citation>
    <scope>NUCLEOTIDE SEQUENCE [LARGE SCALE GENOMIC DNA]</scope>
    <source>
        <strain evidence="3 4">NIES-3715</strain>
    </source>
</reference>
<dbReference type="PANTHER" id="PTHR34370:SF1">
    <property type="entry name" value="OS04G0600100 PROTEIN"/>
    <property type="match status" value="1"/>
</dbReference>
<keyword evidence="1" id="KW-0472">Membrane</keyword>
<sequence length="228" mass="25108">MNLITKVVALTWIPLLVLLSDQCNSFSLPIARTVTHPLTLTTSQIVPKYHVIASPLFADQSESEVAEENSDDGEKKGAFKRFMERAKPKSGEEKLTTKERLAKMGLATLLSYGWVSNINSCITVGLSWFAFAKKTKLSPLAEGQWKPFLAVYAGFYVASNFLRPFRIAISIGIGPLFDRIIANIQERLKVSKPAAIGVTVFIFNIVMIFAFMGFCITTASLLAGVPIK</sequence>
<dbReference type="Proteomes" id="UP001054902">
    <property type="component" value="Unassembled WGS sequence"/>
</dbReference>
<dbReference type="AlphaFoldDB" id="A0AAD3HD96"/>
<proteinExistence type="predicted"/>
<protein>
    <submittedName>
        <fullName evidence="3">Uncharacterized protein</fullName>
    </submittedName>
</protein>